<evidence type="ECO:0000256" key="5">
    <source>
        <dbReference type="SAM" id="MobiDB-lite"/>
    </source>
</evidence>
<keyword evidence="1" id="KW-0962">Peroxisome biogenesis</keyword>
<dbReference type="PANTHER" id="PTHR12652:SF25">
    <property type="entry name" value="MICROBODY (PEROXISOME) PROLIFERATION PROTEIN PEROXIN 11C (EUROFUNG)"/>
    <property type="match status" value="1"/>
</dbReference>
<dbReference type="PANTHER" id="PTHR12652">
    <property type="entry name" value="PEROXISOMAL BIOGENESIS FACTOR 11"/>
    <property type="match status" value="1"/>
</dbReference>
<dbReference type="InterPro" id="IPR008733">
    <property type="entry name" value="PEX11"/>
</dbReference>
<accession>A0AAD4L574</accession>
<dbReference type="GO" id="GO:0016559">
    <property type="term" value="P:peroxisome fission"/>
    <property type="evidence" value="ECO:0007669"/>
    <property type="project" value="InterPro"/>
</dbReference>
<dbReference type="EMBL" id="JAJTJA010000001">
    <property type="protein sequence ID" value="KAH8705286.1"/>
    <property type="molecule type" value="Genomic_DNA"/>
</dbReference>
<reference evidence="6" key="1">
    <citation type="submission" date="2021-12" db="EMBL/GenBank/DDBJ databases">
        <title>Convergent genome expansion in fungi linked to evolution of root-endophyte symbiosis.</title>
        <authorList>
            <consortium name="DOE Joint Genome Institute"/>
            <person name="Ke Y.-H."/>
            <person name="Bonito G."/>
            <person name="Liao H.-L."/>
            <person name="Looney B."/>
            <person name="Rojas-Flechas A."/>
            <person name="Nash J."/>
            <person name="Hameed K."/>
            <person name="Schadt C."/>
            <person name="Martin F."/>
            <person name="Crous P.W."/>
            <person name="Miettinen O."/>
            <person name="Magnuson J.K."/>
            <person name="Labbe J."/>
            <person name="Jacobson D."/>
            <person name="Doktycz M.J."/>
            <person name="Veneault-Fourrey C."/>
            <person name="Kuo A."/>
            <person name="Mondo S."/>
            <person name="Calhoun S."/>
            <person name="Riley R."/>
            <person name="Ohm R."/>
            <person name="LaButti K."/>
            <person name="Andreopoulos B."/>
            <person name="Pangilinan J."/>
            <person name="Nolan M."/>
            <person name="Tritt A."/>
            <person name="Clum A."/>
            <person name="Lipzen A."/>
            <person name="Daum C."/>
            <person name="Barry K."/>
            <person name="Grigoriev I.V."/>
            <person name="Vilgalys R."/>
        </authorList>
    </citation>
    <scope>NUCLEOTIDE SEQUENCE</scope>
    <source>
        <strain evidence="6">PMI_201</strain>
    </source>
</reference>
<keyword evidence="7" id="KW-1185">Reference proteome</keyword>
<comment type="caution">
    <text evidence="6">The sequence shown here is derived from an EMBL/GenBank/DDBJ whole genome shotgun (WGS) entry which is preliminary data.</text>
</comment>
<feature type="compositionally biased region" description="Basic and acidic residues" evidence="5">
    <location>
        <begin position="1"/>
        <end position="23"/>
    </location>
</feature>
<dbReference type="Pfam" id="PF05648">
    <property type="entry name" value="PEX11"/>
    <property type="match status" value="1"/>
</dbReference>
<dbReference type="AlphaFoldDB" id="A0AAD4L574"/>
<comment type="subcellular location">
    <subcellularLocation>
        <location evidence="4">Peroxisome membrane</location>
    </subcellularLocation>
</comment>
<protein>
    <recommendedName>
        <fullName evidence="8">Peroxin 11C</fullName>
    </recommendedName>
</protein>
<evidence type="ECO:0000256" key="2">
    <source>
        <dbReference type="ARBA" id="ARBA00023136"/>
    </source>
</evidence>
<keyword evidence="3" id="KW-0576">Peroxisome</keyword>
<feature type="region of interest" description="Disordered" evidence="5">
    <location>
        <begin position="1"/>
        <end position="24"/>
    </location>
</feature>
<evidence type="ECO:0000313" key="6">
    <source>
        <dbReference type="EMBL" id="KAH8705286.1"/>
    </source>
</evidence>
<evidence type="ECO:0000256" key="1">
    <source>
        <dbReference type="ARBA" id="ARBA00022593"/>
    </source>
</evidence>
<name>A0AAD4L574_9EURO</name>
<dbReference type="Proteomes" id="UP001201262">
    <property type="component" value="Unassembled WGS sequence"/>
</dbReference>
<evidence type="ECO:0000313" key="7">
    <source>
        <dbReference type="Proteomes" id="UP001201262"/>
    </source>
</evidence>
<dbReference type="GO" id="GO:0005778">
    <property type="term" value="C:peroxisomal membrane"/>
    <property type="evidence" value="ECO:0007669"/>
    <property type="project" value="UniProtKB-SubCell"/>
</dbReference>
<evidence type="ECO:0008006" key="8">
    <source>
        <dbReference type="Google" id="ProtNLM"/>
    </source>
</evidence>
<evidence type="ECO:0000256" key="3">
    <source>
        <dbReference type="ARBA" id="ARBA00023140"/>
    </source>
</evidence>
<sequence length="316" mass="35053">MADATEHSSKSEKREASHDERPAGRLIPYGKAASHAAVEALAKTDATILRLQKLLSTSAGQEVVLSTLNYSSQVLHYLLESYPLAALRARIRSLLLQKLGGKAPAAPPPPPSSARPPLLAFSSLMSETRYTLRLFQLISIWSWGSSVYKSPPKDRTLRAIAYLEVLLILVYQALENVVYLASKGIAGQKLVSRIGGAKNWSLWSCRAWFGYVLLQFVRLRRESVLFAQQEREKMKLRAEQVLAGEKPASPSDQEEAEARRLVVRTWRKKLVNSLAWAPLCAHWSFEQGIGVPANLTGLISLSAGVWNTYDTWQATA</sequence>
<dbReference type="GeneID" id="70245129"/>
<dbReference type="RefSeq" id="XP_046077907.1">
    <property type="nucleotide sequence ID" value="XM_046214842.1"/>
</dbReference>
<keyword evidence="2" id="KW-0472">Membrane</keyword>
<proteinExistence type="predicted"/>
<organism evidence="6 7">
    <name type="scientific">Talaromyces proteolyticus</name>
    <dbReference type="NCBI Taxonomy" id="1131652"/>
    <lineage>
        <taxon>Eukaryota</taxon>
        <taxon>Fungi</taxon>
        <taxon>Dikarya</taxon>
        <taxon>Ascomycota</taxon>
        <taxon>Pezizomycotina</taxon>
        <taxon>Eurotiomycetes</taxon>
        <taxon>Eurotiomycetidae</taxon>
        <taxon>Eurotiales</taxon>
        <taxon>Trichocomaceae</taxon>
        <taxon>Talaromyces</taxon>
        <taxon>Talaromyces sect. Bacilispori</taxon>
    </lineage>
</organism>
<evidence type="ECO:0000256" key="4">
    <source>
        <dbReference type="ARBA" id="ARBA00046271"/>
    </source>
</evidence>
<gene>
    <name evidence="6" type="ORF">BGW36DRAFT_367282</name>
</gene>